<proteinExistence type="predicted"/>
<dbReference type="EMBL" id="CAJNIZ010030841">
    <property type="protein sequence ID" value="CAE7526448.1"/>
    <property type="molecule type" value="Genomic_DNA"/>
</dbReference>
<accession>A0A812TH11</accession>
<name>A0A812TH11_SYMPI</name>
<protein>
    <submittedName>
        <fullName evidence="1">Uncharacterized protein</fullName>
    </submittedName>
</protein>
<evidence type="ECO:0000313" key="2">
    <source>
        <dbReference type="Proteomes" id="UP000649617"/>
    </source>
</evidence>
<feature type="non-terminal residue" evidence="1">
    <location>
        <position position="378"/>
    </location>
</feature>
<dbReference type="AlphaFoldDB" id="A0A812TH11"/>
<organism evidence="1 2">
    <name type="scientific">Symbiodinium pilosum</name>
    <name type="common">Dinoflagellate</name>
    <dbReference type="NCBI Taxonomy" id="2952"/>
    <lineage>
        <taxon>Eukaryota</taxon>
        <taxon>Sar</taxon>
        <taxon>Alveolata</taxon>
        <taxon>Dinophyceae</taxon>
        <taxon>Suessiales</taxon>
        <taxon>Symbiodiniaceae</taxon>
        <taxon>Symbiodinium</taxon>
    </lineage>
</organism>
<evidence type="ECO:0000313" key="1">
    <source>
        <dbReference type="EMBL" id="CAE7526448.1"/>
    </source>
</evidence>
<dbReference type="Proteomes" id="UP000649617">
    <property type="component" value="Unassembled WGS sequence"/>
</dbReference>
<reference evidence="1" key="1">
    <citation type="submission" date="2021-02" db="EMBL/GenBank/DDBJ databases">
        <authorList>
            <person name="Dougan E. K."/>
            <person name="Rhodes N."/>
            <person name="Thang M."/>
            <person name="Chan C."/>
        </authorList>
    </citation>
    <scope>NUCLEOTIDE SEQUENCE</scope>
</reference>
<gene>
    <name evidence="1" type="ORF">SPIL2461_LOCUS13832</name>
</gene>
<comment type="caution">
    <text evidence="1">The sequence shown here is derived from an EMBL/GenBank/DDBJ whole genome shotgun (WGS) entry which is preliminary data.</text>
</comment>
<keyword evidence="2" id="KW-1185">Reference proteome</keyword>
<dbReference type="OrthoDB" id="449101at2759"/>
<sequence>MVATDATPSSGGAVAAEVPTPLAAELWRQAEITGEAVRIDRGVDADWDALEPKQPSVFASSVAECLPWRVTSSYSFKQTSHVNLQELRALRREVIRLAAHGKLRGTILIALNDSRVVVGAVAKGRSSSFKLNGLLRGMLPHLVLGQISLAVLWIETAANPADHPSRFRSLPPPRRPRDWLRRFGVCVSKDFKGLEVFAGVAGISRAHVVAGLDMGPPVDVLYGSDARAAWIDDWIRRGLVQWLWFVDPCEEGDASNPEVALGNELWERALSLAWQVMDAGGFFILEHPRGSKAWQLESTHRLLSHDAVHLLRIDSCAFEDALGLRSANLTPSYRQRLRVASVWLFDLACSLGARLTRKTPAPVIDRVLERCIDVAYQN</sequence>